<dbReference type="RefSeq" id="WP_039243592.1">
    <property type="nucleotide sequence ID" value="NZ_JWSY01000001.1"/>
</dbReference>
<evidence type="ECO:0000313" key="3">
    <source>
        <dbReference type="Proteomes" id="UP000031166"/>
    </source>
</evidence>
<dbReference type="AlphaFoldDB" id="A0A0B4D9N4"/>
<gene>
    <name evidence="2" type="ORF">RM53_00010</name>
</gene>
<comment type="caution">
    <text evidence="2">The sequence shown here is derived from an EMBL/GenBank/DDBJ whole genome shotgun (WGS) entry which is preliminary data.</text>
</comment>
<reference evidence="2 3" key="1">
    <citation type="submission" date="2014-12" db="EMBL/GenBank/DDBJ databases">
        <title>Genome sequencing of Brevundimonas nasdae TPW30.</title>
        <authorList>
            <person name="Tan P.W."/>
            <person name="Chan K.-G."/>
        </authorList>
    </citation>
    <scope>NUCLEOTIDE SEQUENCE [LARGE SCALE GENOMIC DNA]</scope>
    <source>
        <strain evidence="2 3">TPW30</strain>
    </source>
</reference>
<feature type="compositionally biased region" description="Basic and acidic residues" evidence="1">
    <location>
        <begin position="1"/>
        <end position="13"/>
    </location>
</feature>
<feature type="region of interest" description="Disordered" evidence="1">
    <location>
        <begin position="1"/>
        <end position="23"/>
    </location>
</feature>
<sequence length="306" mass="34576">MVKRTKSEKDAAARRKARRDRLTKPSISRAVAEKFGVIADEATEDTINEAIEELKAYRGPDRAYRQANEYYYGALAKVYKIWIQSLSWPAPVRQRFYLGLNEPEAANGDEPARRTSRGTDLHILLRYMISYSGDARAEQRLRTRDAGALRQASRLAITPDAFVHRSASGVAGLDALYRADISARREEEGLKPIKPVTPRAVARNGVSGAIEKTGERVVEKAPELLLRSLSGWRWRWSKALSRKLKSAKFHGREVILRVYVDDQGKTLTIRDSYQITDATIADEAWLKAMEGIGARLIEKGRRRPKI</sequence>
<evidence type="ECO:0000256" key="1">
    <source>
        <dbReference type="SAM" id="MobiDB-lite"/>
    </source>
</evidence>
<organism evidence="2 3">
    <name type="scientific">Brevundimonas nasdae</name>
    <dbReference type="NCBI Taxonomy" id="172043"/>
    <lineage>
        <taxon>Bacteria</taxon>
        <taxon>Pseudomonadati</taxon>
        <taxon>Pseudomonadota</taxon>
        <taxon>Alphaproteobacteria</taxon>
        <taxon>Caulobacterales</taxon>
        <taxon>Caulobacteraceae</taxon>
        <taxon>Brevundimonas</taxon>
    </lineage>
</organism>
<accession>A0A0B4D9N4</accession>
<name>A0A0B4D9N4_9CAUL</name>
<dbReference type="EMBL" id="JWSY01000001">
    <property type="protein sequence ID" value="KIC61010.1"/>
    <property type="molecule type" value="Genomic_DNA"/>
</dbReference>
<protein>
    <submittedName>
        <fullName evidence="2">Uncharacterized protein</fullName>
    </submittedName>
</protein>
<proteinExistence type="predicted"/>
<evidence type="ECO:0000313" key="2">
    <source>
        <dbReference type="EMBL" id="KIC61010.1"/>
    </source>
</evidence>
<dbReference type="Proteomes" id="UP000031166">
    <property type="component" value="Unassembled WGS sequence"/>
</dbReference>